<dbReference type="CDD" id="cd00685">
    <property type="entry name" value="Trans_IPPS_HT"/>
    <property type="match status" value="1"/>
</dbReference>
<evidence type="ECO:0000256" key="2">
    <source>
        <dbReference type="ARBA" id="ARBA00006706"/>
    </source>
</evidence>
<dbReference type="EMBL" id="AP023440">
    <property type="protein sequence ID" value="BCL26817.1"/>
    <property type="molecule type" value="Genomic_DNA"/>
</dbReference>
<dbReference type="InterPro" id="IPR000092">
    <property type="entry name" value="Polyprenyl_synt"/>
</dbReference>
<dbReference type="Gene3D" id="1.10.600.10">
    <property type="entry name" value="Farnesyl Diphosphate Synthase"/>
    <property type="match status" value="1"/>
</dbReference>
<feature type="region of interest" description="Disordered" evidence="7">
    <location>
        <begin position="147"/>
        <end position="169"/>
    </location>
</feature>
<dbReference type="Proteomes" id="UP000516444">
    <property type="component" value="Chromosome"/>
</dbReference>
<name>A0A7G1NZ19_9ACTN</name>
<keyword evidence="4" id="KW-0479">Metal-binding</keyword>
<accession>A0A7G1NZ19</accession>
<sequence>MHDDLTFRQRIDTYLHRLVDEEEAELVRLSGELAPLCAQLRSSLTRGKRMRAAFLYWGWRAAGQPDCDGVIRAAAAMELVHAAACTHDDIIDDSRLRHGVPTAHVAFAEAGARGWGTANPYPGSVRRRSLRRDSVWNESLRTDPLRTDSLRTDPLRADSLRTDSLSPDHARQEKSAALAMMLGDLLMGYAAQVFATCGLPGAYVARTVPLWSTLLRETVAGEFLEVLRTGSDAPEVTESLEVARYKTAKYTVERPLHMGATLGGAPRRVMEAFTAYGLPLGEAFQLRDDLIGTFGDPAVTGKSNLDDLRDRKPTALLATTLSLLTPDARRLFEKTLDNPVLDQSDAALVRRLMEECGARGRIEEMISERMAEARGALDSVPLPLEARAALAELATSAADRTL</sequence>
<evidence type="ECO:0000256" key="6">
    <source>
        <dbReference type="RuleBase" id="RU004466"/>
    </source>
</evidence>
<dbReference type="AlphaFoldDB" id="A0A7G1NZ19"/>
<dbReference type="SFLD" id="SFLDS00005">
    <property type="entry name" value="Isoprenoid_Synthase_Type_I"/>
    <property type="match status" value="1"/>
</dbReference>
<evidence type="ECO:0000256" key="1">
    <source>
        <dbReference type="ARBA" id="ARBA00001946"/>
    </source>
</evidence>
<dbReference type="PANTHER" id="PTHR12001:SF85">
    <property type="entry name" value="SHORT CHAIN ISOPRENYL DIPHOSPHATE SYNTHASE"/>
    <property type="match status" value="1"/>
</dbReference>
<dbReference type="SUPFAM" id="SSF48576">
    <property type="entry name" value="Terpenoid synthases"/>
    <property type="match status" value="1"/>
</dbReference>
<dbReference type="Pfam" id="PF00348">
    <property type="entry name" value="polyprenyl_synt"/>
    <property type="match status" value="2"/>
</dbReference>
<keyword evidence="3 6" id="KW-0808">Transferase</keyword>
<evidence type="ECO:0000256" key="3">
    <source>
        <dbReference type="ARBA" id="ARBA00022679"/>
    </source>
</evidence>
<evidence type="ECO:0000256" key="4">
    <source>
        <dbReference type="ARBA" id="ARBA00022723"/>
    </source>
</evidence>
<organism evidence="8 9">
    <name type="scientific">Streptomyces aurantiacus</name>
    <dbReference type="NCBI Taxonomy" id="47760"/>
    <lineage>
        <taxon>Bacteria</taxon>
        <taxon>Bacillati</taxon>
        <taxon>Actinomycetota</taxon>
        <taxon>Actinomycetes</taxon>
        <taxon>Kitasatosporales</taxon>
        <taxon>Streptomycetaceae</taxon>
        <taxon>Streptomyces</taxon>
        <taxon>Streptomyces aurantiacus group</taxon>
    </lineage>
</organism>
<dbReference type="GO" id="GO:0004659">
    <property type="term" value="F:prenyltransferase activity"/>
    <property type="evidence" value="ECO:0007669"/>
    <property type="project" value="InterPro"/>
</dbReference>
<dbReference type="InterPro" id="IPR008949">
    <property type="entry name" value="Isoprenoid_synthase_dom_sf"/>
</dbReference>
<protein>
    <submittedName>
        <fullName evidence="8">Polyprenyl synthetase</fullName>
    </submittedName>
</protein>
<comment type="cofactor">
    <cofactor evidence="1">
        <name>Mg(2+)</name>
        <dbReference type="ChEBI" id="CHEBI:18420"/>
    </cofactor>
</comment>
<evidence type="ECO:0000313" key="8">
    <source>
        <dbReference type="EMBL" id="BCL26817.1"/>
    </source>
</evidence>
<evidence type="ECO:0000256" key="7">
    <source>
        <dbReference type="SAM" id="MobiDB-lite"/>
    </source>
</evidence>
<dbReference type="KEGG" id="sgm:GCM10017557_16760"/>
<evidence type="ECO:0000256" key="5">
    <source>
        <dbReference type="ARBA" id="ARBA00022842"/>
    </source>
</evidence>
<proteinExistence type="inferred from homology"/>
<dbReference type="GO" id="GO:0046872">
    <property type="term" value="F:metal ion binding"/>
    <property type="evidence" value="ECO:0007669"/>
    <property type="project" value="UniProtKB-KW"/>
</dbReference>
<dbReference type="RefSeq" id="WP_055518155.1">
    <property type="nucleotide sequence ID" value="NZ_AP023440.1"/>
</dbReference>
<keyword evidence="9" id="KW-1185">Reference proteome</keyword>
<dbReference type="PANTHER" id="PTHR12001">
    <property type="entry name" value="GERANYLGERANYL PYROPHOSPHATE SYNTHASE"/>
    <property type="match status" value="1"/>
</dbReference>
<dbReference type="GO" id="GO:0008299">
    <property type="term" value="P:isoprenoid biosynthetic process"/>
    <property type="evidence" value="ECO:0007669"/>
    <property type="project" value="InterPro"/>
</dbReference>
<reference evidence="8 9" key="1">
    <citation type="journal article" date="2014" name="Int. J. Syst. Evol. Microbiol.">
        <title>Complete genome sequence of Corynebacterium casei LMG S-19264T (=DSM 44701T), isolated from a smear-ripened cheese.</title>
        <authorList>
            <consortium name="US DOE Joint Genome Institute (JGI-PGF)"/>
            <person name="Walter F."/>
            <person name="Albersmeier A."/>
            <person name="Kalinowski J."/>
            <person name="Ruckert C."/>
        </authorList>
    </citation>
    <scope>NUCLEOTIDE SEQUENCE [LARGE SCALE GENOMIC DNA]</scope>
    <source>
        <strain evidence="8 9">JCM 4677</strain>
    </source>
</reference>
<comment type="similarity">
    <text evidence="2 6">Belongs to the FPP/GGPP synthase family.</text>
</comment>
<dbReference type="InterPro" id="IPR033749">
    <property type="entry name" value="Polyprenyl_synt_CS"/>
</dbReference>
<dbReference type="PROSITE" id="PS00444">
    <property type="entry name" value="POLYPRENYL_SYNTHASE_2"/>
    <property type="match status" value="1"/>
</dbReference>
<evidence type="ECO:0000313" key="9">
    <source>
        <dbReference type="Proteomes" id="UP000516444"/>
    </source>
</evidence>
<gene>
    <name evidence="8" type="ORF">GCM10017557_16760</name>
</gene>
<keyword evidence="5" id="KW-0460">Magnesium</keyword>